<keyword evidence="4" id="KW-1185">Reference proteome</keyword>
<dbReference type="InterPro" id="IPR041173">
    <property type="entry name" value="LodA_C"/>
</dbReference>
<name>A0AAD5W0W3_9AGAR</name>
<dbReference type="AlphaFoldDB" id="A0AAD5W0W3"/>
<organism evidence="3 4">
    <name type="scientific">Leucocoprinus birnbaumii</name>
    <dbReference type="NCBI Taxonomy" id="56174"/>
    <lineage>
        <taxon>Eukaryota</taxon>
        <taxon>Fungi</taxon>
        <taxon>Dikarya</taxon>
        <taxon>Basidiomycota</taxon>
        <taxon>Agaricomycotina</taxon>
        <taxon>Agaricomycetes</taxon>
        <taxon>Agaricomycetidae</taxon>
        <taxon>Agaricales</taxon>
        <taxon>Agaricineae</taxon>
        <taxon>Agaricaceae</taxon>
        <taxon>Leucocoprinus</taxon>
    </lineage>
</organism>
<comment type="caution">
    <text evidence="3">The sequence shown here is derived from an EMBL/GenBank/DDBJ whole genome shotgun (WGS) entry which is preliminary data.</text>
</comment>
<reference evidence="3" key="1">
    <citation type="submission" date="2022-07" db="EMBL/GenBank/DDBJ databases">
        <title>Genome Sequence of Leucocoprinus birnbaumii.</title>
        <authorList>
            <person name="Buettner E."/>
        </authorList>
    </citation>
    <scope>NUCLEOTIDE SEQUENCE</scope>
    <source>
        <strain evidence="3">VT141</strain>
    </source>
</reference>
<sequence>MSPSDCRTIFPDENILGERPELGRASGSPSGTGDFASIAIFPPLGIARFGDSKTEYFLASEVPGRTAHPRKVETFRDSTQKIRRQAVRFRVYAFDRNRNCLGELHSENGYTLKWSVAVANRKAAHNVFRGRFEKPNQRLRNPDVKGDDRKKLIVASKVESFPRNPNETFFKLDGKFEVVRRSQTHSADVNLGELQLDNAGRLIFIPGTGEAFSITSGKPSRPDIFSEFDNNDWIDNACDGSVKVAVTGDRITENTKLHNAAVCSGPPNFGWGITQPTTLYNVMEDIYHGPITPTGYDFTKDIWPVLASASSISWTNDFGLQGHASQGNFTSSDVIKILQGAASAPRQELKTRIFERLRRPDYEDPSQASVRWMPRLSGDAGDKVDPGSFPRGLKPDIKRFSALTKLQYERFRLWKDEDKPLPNDWKSPESRSDVLEDVQLLNQPDYLTRASLEATNGDPIFPGIEIIKAVKYDMILEGKPNPPFRLKYDSTTQQPGYLTQALSLPWQSDFDLCEIHWWPGVRLDSVVPKERWERAMGDKPTQDDFNAAARERASWKRGLRETDFASGVSRVSADKPWDGSTDMVRNWHLLGFVRKHGKADYPNNDLKGVESQEEVSELLW</sequence>
<proteinExistence type="predicted"/>
<dbReference type="Pfam" id="PF17990">
    <property type="entry name" value="LodA_N"/>
    <property type="match status" value="1"/>
</dbReference>
<gene>
    <name evidence="3" type="ORF">NP233_g2106</name>
</gene>
<evidence type="ECO:0000313" key="3">
    <source>
        <dbReference type="EMBL" id="KAJ3573932.1"/>
    </source>
</evidence>
<accession>A0AAD5W0W3</accession>
<evidence type="ECO:0000259" key="1">
    <source>
        <dbReference type="Pfam" id="PF17990"/>
    </source>
</evidence>
<evidence type="ECO:0008006" key="5">
    <source>
        <dbReference type="Google" id="ProtNLM"/>
    </source>
</evidence>
<evidence type="ECO:0000313" key="4">
    <source>
        <dbReference type="Proteomes" id="UP001213000"/>
    </source>
</evidence>
<dbReference type="EMBL" id="JANIEX010000086">
    <property type="protein sequence ID" value="KAJ3573932.1"/>
    <property type="molecule type" value="Genomic_DNA"/>
</dbReference>
<dbReference type="Pfam" id="PF18417">
    <property type="entry name" value="LodA_C"/>
    <property type="match status" value="1"/>
</dbReference>
<feature type="domain" description="L-Lysine epsilon oxidase N-terminal" evidence="1">
    <location>
        <begin position="41"/>
        <end position="250"/>
    </location>
</feature>
<evidence type="ECO:0000259" key="2">
    <source>
        <dbReference type="Pfam" id="PF18417"/>
    </source>
</evidence>
<protein>
    <recommendedName>
        <fullName evidence="5">L-lysine 6-oxidase</fullName>
    </recommendedName>
</protein>
<dbReference type="InterPro" id="IPR041168">
    <property type="entry name" value="LodA_N"/>
</dbReference>
<feature type="domain" description="L-lysine epsilon oxidase C-terminal" evidence="2">
    <location>
        <begin position="395"/>
        <end position="519"/>
    </location>
</feature>
<dbReference type="Proteomes" id="UP001213000">
    <property type="component" value="Unassembled WGS sequence"/>
</dbReference>